<dbReference type="Proteomes" id="UP000008467">
    <property type="component" value="Chromosome"/>
</dbReference>
<gene>
    <name evidence="1" type="ordered locus">Clole_0872</name>
</gene>
<sequence length="278" mass="31014">MSVDYATKYAKEVDERFKAMSRSSECVNDDYDFTGSKTVKVYTVNTASMNDYNRAKVDGTSRYGNVENLSATTQELTMSKDRSFTFAIDKADLDETQLALEAGKALDRQLREVVKPEVDLYRFTKMCANAGTVATAEEITAANVYTLITTGTEVLDDKEVPEDNRFIIVTPETYKFMKLNDDLVLDTNVGQEMRLKGVVAYVDGMKVIKVPSNRLPLNSGFLIGHTIATTAPIKLAEYKIHENPPGISGYLVEGRIYYDAFVLDNKKNALYLQPIAAQ</sequence>
<dbReference type="KEGG" id="cle:Clole_0872"/>
<accession>F2JQ57</accession>
<evidence type="ECO:0008006" key="3">
    <source>
        <dbReference type="Google" id="ProtNLM"/>
    </source>
</evidence>
<protein>
    <recommendedName>
        <fullName evidence="3">N4-gp56 family major capsid protein</fullName>
    </recommendedName>
</protein>
<reference evidence="1 2" key="1">
    <citation type="journal article" date="2011" name="J. Bacteriol.">
        <title>Complete genome sequence of the cellulose-degrading bacterium Cellulosilyticum lentocellum.</title>
        <authorList>
            <consortium name="US DOE Joint Genome Institute"/>
            <person name="Miller D.A."/>
            <person name="Suen G."/>
            <person name="Bruce D."/>
            <person name="Copeland A."/>
            <person name="Cheng J.F."/>
            <person name="Detter C."/>
            <person name="Goodwin L.A."/>
            <person name="Han C.S."/>
            <person name="Hauser L.J."/>
            <person name="Land M.L."/>
            <person name="Lapidus A."/>
            <person name="Lucas S."/>
            <person name="Meincke L."/>
            <person name="Pitluck S."/>
            <person name="Tapia R."/>
            <person name="Teshima H."/>
            <person name="Woyke T."/>
            <person name="Fox B.G."/>
            <person name="Angert E.R."/>
            <person name="Currie C.R."/>
        </authorList>
    </citation>
    <scope>NUCLEOTIDE SEQUENCE [LARGE SCALE GENOMIC DNA]</scope>
    <source>
        <strain evidence="2">ATCC 49066 / DSM 5427 / NCIMB 11756 / RHM5</strain>
    </source>
</reference>
<name>F2JQ57_CELLD</name>
<dbReference type="HOGENOM" id="CLU_067792_0_0_9"/>
<dbReference type="AlphaFoldDB" id="F2JQ57"/>
<dbReference type="STRING" id="642492.Clole_0872"/>
<evidence type="ECO:0000313" key="1">
    <source>
        <dbReference type="EMBL" id="ADZ82605.1"/>
    </source>
</evidence>
<proteinExistence type="predicted"/>
<dbReference type="EMBL" id="CP002582">
    <property type="protein sequence ID" value="ADZ82605.1"/>
    <property type="molecule type" value="Genomic_DNA"/>
</dbReference>
<evidence type="ECO:0000313" key="2">
    <source>
        <dbReference type="Proteomes" id="UP000008467"/>
    </source>
</evidence>
<dbReference type="RefSeq" id="WP_013655906.1">
    <property type="nucleotide sequence ID" value="NC_015275.1"/>
</dbReference>
<dbReference type="eggNOG" id="ENOG502Z8TJ">
    <property type="taxonomic scope" value="Bacteria"/>
</dbReference>
<keyword evidence="2" id="KW-1185">Reference proteome</keyword>
<organism evidence="1 2">
    <name type="scientific">Cellulosilyticum lentocellum (strain ATCC 49066 / DSM 5427 / NCIMB 11756 / RHM5)</name>
    <name type="common">Clostridium lentocellum</name>
    <dbReference type="NCBI Taxonomy" id="642492"/>
    <lineage>
        <taxon>Bacteria</taxon>
        <taxon>Bacillati</taxon>
        <taxon>Bacillota</taxon>
        <taxon>Clostridia</taxon>
        <taxon>Lachnospirales</taxon>
        <taxon>Cellulosilyticaceae</taxon>
        <taxon>Cellulosilyticum</taxon>
    </lineage>
</organism>